<evidence type="ECO:0000256" key="15">
    <source>
        <dbReference type="ARBA" id="ARBA00023014"/>
    </source>
</evidence>
<evidence type="ECO:0000256" key="17">
    <source>
        <dbReference type="ARBA" id="ARBA00023242"/>
    </source>
</evidence>
<evidence type="ECO:0000256" key="8">
    <source>
        <dbReference type="ARBA" id="ARBA00022695"/>
    </source>
</evidence>
<dbReference type="GO" id="GO:0003677">
    <property type="term" value="F:DNA binding"/>
    <property type="evidence" value="ECO:0007669"/>
    <property type="project" value="UniProtKB-KW"/>
</dbReference>
<keyword evidence="17" id="KW-0539">Nucleus</keyword>
<evidence type="ECO:0000259" key="23">
    <source>
        <dbReference type="PROSITE" id="PS51186"/>
    </source>
</evidence>
<dbReference type="InterPro" id="IPR000182">
    <property type="entry name" value="GNAT_dom"/>
</dbReference>
<dbReference type="GO" id="GO:0008622">
    <property type="term" value="C:epsilon DNA polymerase complex"/>
    <property type="evidence" value="ECO:0007669"/>
    <property type="project" value="InterPro"/>
</dbReference>
<dbReference type="Pfam" id="PF22634">
    <property type="entry name" value="POL2_thumb"/>
    <property type="match status" value="1"/>
</dbReference>
<evidence type="ECO:0000256" key="19">
    <source>
        <dbReference type="ARBA" id="ARBA00049244"/>
    </source>
</evidence>
<keyword evidence="13" id="KW-0239">DNA-directed DNA polymerase</keyword>
<dbReference type="GO" id="GO:0016747">
    <property type="term" value="F:acyltransferase activity, transferring groups other than amino-acyl groups"/>
    <property type="evidence" value="ECO:0007669"/>
    <property type="project" value="InterPro"/>
</dbReference>
<keyword evidence="7" id="KW-0808">Transferase</keyword>
<dbReference type="InterPro" id="IPR055191">
    <property type="entry name" value="POL2_thumb"/>
</dbReference>
<dbReference type="Gene3D" id="3.30.342.10">
    <property type="entry name" value="DNA Polymerase, chain B, domain 1"/>
    <property type="match status" value="1"/>
</dbReference>
<dbReference type="FunFam" id="1.10.132.60:FF:000002">
    <property type="entry name" value="DNA polymerase epsilon catalytic subunit"/>
    <property type="match status" value="1"/>
</dbReference>
<dbReference type="SMART" id="SM01159">
    <property type="entry name" value="DUF1744"/>
    <property type="match status" value="1"/>
</dbReference>
<dbReference type="InterPro" id="IPR013697">
    <property type="entry name" value="DNA_pol_e_suA_C"/>
</dbReference>
<evidence type="ECO:0000256" key="18">
    <source>
        <dbReference type="ARBA" id="ARBA00032919"/>
    </source>
</evidence>
<feature type="region of interest" description="Disordered" evidence="22">
    <location>
        <begin position="1256"/>
        <end position="1276"/>
    </location>
</feature>
<dbReference type="Gene3D" id="3.30.420.10">
    <property type="entry name" value="Ribonuclease H-like superfamily/Ribonuclease H"/>
    <property type="match status" value="1"/>
</dbReference>
<dbReference type="GO" id="GO:0006297">
    <property type="term" value="P:nucleotide-excision repair, DNA gap filling"/>
    <property type="evidence" value="ECO:0007669"/>
    <property type="project" value="TreeGrafter"/>
</dbReference>
<dbReference type="Pfam" id="PF08490">
    <property type="entry name" value="DUF1744"/>
    <property type="match status" value="1"/>
</dbReference>
<dbReference type="InterPro" id="IPR036397">
    <property type="entry name" value="RNaseH_sf"/>
</dbReference>
<dbReference type="EMBL" id="MLYV02001105">
    <property type="protein sequence ID" value="PSR73124.1"/>
    <property type="molecule type" value="Genomic_DNA"/>
</dbReference>
<evidence type="ECO:0000256" key="13">
    <source>
        <dbReference type="ARBA" id="ARBA00022932"/>
    </source>
</evidence>
<dbReference type="Pfam" id="PF03104">
    <property type="entry name" value="DNA_pol_B_exo1"/>
    <property type="match status" value="1"/>
</dbReference>
<dbReference type="GO" id="GO:0000278">
    <property type="term" value="P:mitotic cell cycle"/>
    <property type="evidence" value="ECO:0007669"/>
    <property type="project" value="TreeGrafter"/>
</dbReference>
<dbReference type="InterPro" id="IPR043502">
    <property type="entry name" value="DNA/RNA_pol_sf"/>
</dbReference>
<feature type="region of interest" description="Disordered" evidence="22">
    <location>
        <begin position="1"/>
        <end position="54"/>
    </location>
</feature>
<comment type="subunit">
    <text evidence="21">Heterotetramer. Consists of 4 subunits: POL2, DPB2, DPB3 and DPB4.</text>
</comment>
<feature type="compositionally biased region" description="Basic and acidic residues" evidence="22">
    <location>
        <begin position="1262"/>
        <end position="1276"/>
    </location>
</feature>
<keyword evidence="25" id="KW-1185">Reference proteome</keyword>
<evidence type="ECO:0000256" key="11">
    <source>
        <dbReference type="ARBA" id="ARBA00022771"/>
    </source>
</evidence>
<dbReference type="Pfam" id="PF22912">
    <property type="entry name" value="zf-DPOE"/>
    <property type="match status" value="1"/>
</dbReference>
<dbReference type="InterPro" id="IPR029703">
    <property type="entry name" value="POL2"/>
</dbReference>
<dbReference type="InterPro" id="IPR023211">
    <property type="entry name" value="DNA_pol_palm_dom_sf"/>
</dbReference>
<dbReference type="Gene3D" id="3.90.1600.10">
    <property type="entry name" value="Palm domain of DNA polymerase"/>
    <property type="match status" value="1"/>
</dbReference>
<comment type="catalytic activity">
    <reaction evidence="19">
        <text>DNA(n) + a 2'-deoxyribonucleoside 5'-triphosphate = DNA(n+1) + diphosphate</text>
        <dbReference type="Rhea" id="RHEA:22508"/>
        <dbReference type="Rhea" id="RHEA-COMP:17339"/>
        <dbReference type="Rhea" id="RHEA-COMP:17340"/>
        <dbReference type="ChEBI" id="CHEBI:33019"/>
        <dbReference type="ChEBI" id="CHEBI:61560"/>
        <dbReference type="ChEBI" id="CHEBI:173112"/>
        <dbReference type="EC" id="2.7.7.7"/>
    </reaction>
</comment>
<dbReference type="Pfam" id="PF00583">
    <property type="entry name" value="Acetyltransf_1"/>
    <property type="match status" value="1"/>
</dbReference>
<dbReference type="PROSITE" id="PS51186">
    <property type="entry name" value="GNAT"/>
    <property type="match status" value="1"/>
</dbReference>
<protein>
    <recommendedName>
        <fullName evidence="5">DNA polymerase epsilon catalytic subunit A</fullName>
        <ecNumber evidence="4">2.7.7.7</ecNumber>
    </recommendedName>
    <alternativeName>
        <fullName evidence="18">DNA polymerase II subunit A</fullName>
    </alternativeName>
</protein>
<evidence type="ECO:0000256" key="7">
    <source>
        <dbReference type="ARBA" id="ARBA00022679"/>
    </source>
</evidence>
<evidence type="ECO:0000256" key="9">
    <source>
        <dbReference type="ARBA" id="ARBA00022705"/>
    </source>
</evidence>
<evidence type="ECO:0000256" key="10">
    <source>
        <dbReference type="ARBA" id="ARBA00022723"/>
    </source>
</evidence>
<dbReference type="GO" id="GO:0051539">
    <property type="term" value="F:4 iron, 4 sulfur cluster binding"/>
    <property type="evidence" value="ECO:0007669"/>
    <property type="project" value="UniProtKB-KW"/>
</dbReference>
<accession>A0A2R6NL90</accession>
<evidence type="ECO:0000256" key="2">
    <source>
        <dbReference type="ARBA" id="ARBA00004123"/>
    </source>
</evidence>
<dbReference type="Gene3D" id="1.10.132.60">
    <property type="entry name" value="DNA polymerase family B, C-terminal domain"/>
    <property type="match status" value="1"/>
</dbReference>
<dbReference type="GO" id="GO:0006272">
    <property type="term" value="P:leading strand elongation"/>
    <property type="evidence" value="ECO:0007669"/>
    <property type="project" value="TreeGrafter"/>
</dbReference>
<dbReference type="CDD" id="cd05779">
    <property type="entry name" value="DNA_polB_epsilon_exo"/>
    <property type="match status" value="1"/>
</dbReference>
<comment type="cofactor">
    <cofactor evidence="1">
        <name>[4Fe-4S] cluster</name>
        <dbReference type="ChEBI" id="CHEBI:49883"/>
    </cofactor>
</comment>
<dbReference type="FunFam" id="3.30.420.10:FF:000010">
    <property type="entry name" value="DNA polymerase epsilon catalytic subunit"/>
    <property type="match status" value="1"/>
</dbReference>
<feature type="domain" description="N-acetyltransferase" evidence="23">
    <location>
        <begin position="2221"/>
        <end position="2378"/>
    </location>
</feature>
<gene>
    <name evidence="24" type="ORF">PHLCEN_2v11026</name>
</gene>
<dbReference type="GO" id="GO:0000166">
    <property type="term" value="F:nucleotide binding"/>
    <property type="evidence" value="ECO:0007669"/>
    <property type="project" value="InterPro"/>
</dbReference>
<evidence type="ECO:0000256" key="14">
    <source>
        <dbReference type="ARBA" id="ARBA00023004"/>
    </source>
</evidence>
<comment type="caution">
    <text evidence="24">The sequence shown here is derived from an EMBL/GenBank/DDBJ whole genome shotgun (WGS) entry which is preliminary data.</text>
</comment>
<dbReference type="InterPro" id="IPR006172">
    <property type="entry name" value="DNA-dir_DNA_pol_B"/>
</dbReference>
<dbReference type="InterPro" id="IPR006133">
    <property type="entry name" value="DNA-dir_DNA_pol_B_exonuc"/>
</dbReference>
<keyword evidence="16" id="KW-0238">DNA-binding</keyword>
<dbReference type="Gene3D" id="3.40.630.30">
    <property type="match status" value="1"/>
</dbReference>
<evidence type="ECO:0000313" key="24">
    <source>
        <dbReference type="EMBL" id="PSR73124.1"/>
    </source>
</evidence>
<dbReference type="GO" id="GO:0003887">
    <property type="term" value="F:DNA-directed DNA polymerase activity"/>
    <property type="evidence" value="ECO:0007669"/>
    <property type="project" value="UniProtKB-KW"/>
</dbReference>
<comment type="function">
    <text evidence="20">DNA polymerase II participates in chromosomal DNA replication.</text>
</comment>
<evidence type="ECO:0000256" key="1">
    <source>
        <dbReference type="ARBA" id="ARBA00001966"/>
    </source>
</evidence>
<evidence type="ECO:0000313" key="25">
    <source>
        <dbReference type="Proteomes" id="UP000186601"/>
    </source>
</evidence>
<dbReference type="GO" id="GO:0008310">
    <property type="term" value="F:single-stranded DNA 3'-5' DNA exonuclease activity"/>
    <property type="evidence" value="ECO:0007669"/>
    <property type="project" value="TreeGrafter"/>
</dbReference>
<evidence type="ECO:0000256" key="22">
    <source>
        <dbReference type="SAM" id="MobiDB-lite"/>
    </source>
</evidence>
<dbReference type="SUPFAM" id="SSF56672">
    <property type="entry name" value="DNA/RNA polymerases"/>
    <property type="match status" value="1"/>
</dbReference>
<feature type="compositionally biased region" description="Gly residues" evidence="22">
    <location>
        <begin position="1"/>
        <end position="11"/>
    </location>
</feature>
<dbReference type="PANTHER" id="PTHR10670:SF0">
    <property type="entry name" value="DNA POLYMERASE EPSILON CATALYTIC SUBUNIT A"/>
    <property type="match status" value="1"/>
</dbReference>
<dbReference type="InterPro" id="IPR012337">
    <property type="entry name" value="RNaseH-like_sf"/>
</dbReference>
<evidence type="ECO:0000256" key="5">
    <source>
        <dbReference type="ARBA" id="ARBA00017389"/>
    </source>
</evidence>
<dbReference type="GO" id="GO:0045004">
    <property type="term" value="P:DNA replication proofreading"/>
    <property type="evidence" value="ECO:0007669"/>
    <property type="project" value="TreeGrafter"/>
</dbReference>
<dbReference type="GO" id="GO:0008270">
    <property type="term" value="F:zinc ion binding"/>
    <property type="evidence" value="ECO:0007669"/>
    <property type="project" value="UniProtKB-KW"/>
</dbReference>
<dbReference type="STRING" id="98765.A0A2R6NL90"/>
<evidence type="ECO:0000256" key="4">
    <source>
        <dbReference type="ARBA" id="ARBA00012417"/>
    </source>
</evidence>
<keyword evidence="9" id="KW-0235">DNA replication</keyword>
<comment type="similarity">
    <text evidence="3">Belongs to the DNA polymerase type-B family.</text>
</comment>
<organism evidence="24 25">
    <name type="scientific">Hermanssonia centrifuga</name>
    <dbReference type="NCBI Taxonomy" id="98765"/>
    <lineage>
        <taxon>Eukaryota</taxon>
        <taxon>Fungi</taxon>
        <taxon>Dikarya</taxon>
        <taxon>Basidiomycota</taxon>
        <taxon>Agaricomycotina</taxon>
        <taxon>Agaricomycetes</taxon>
        <taxon>Polyporales</taxon>
        <taxon>Meruliaceae</taxon>
        <taxon>Hermanssonia</taxon>
    </lineage>
</organism>
<dbReference type="InterPro" id="IPR016181">
    <property type="entry name" value="Acyl_CoA_acyltransferase"/>
</dbReference>
<dbReference type="OrthoDB" id="10060449at2759"/>
<dbReference type="Pfam" id="PF23250">
    <property type="entry name" value="zf_DPOE_2"/>
    <property type="match status" value="1"/>
</dbReference>
<dbReference type="Proteomes" id="UP000186601">
    <property type="component" value="Unassembled WGS sequence"/>
</dbReference>
<dbReference type="InterPro" id="IPR054475">
    <property type="entry name" value="Znf-DPOE"/>
</dbReference>
<dbReference type="InterPro" id="IPR042087">
    <property type="entry name" value="DNA_pol_B_thumb"/>
</dbReference>
<evidence type="ECO:0000256" key="6">
    <source>
        <dbReference type="ARBA" id="ARBA00022485"/>
    </source>
</evidence>
<keyword evidence="15" id="KW-0411">Iron-sulfur</keyword>
<keyword evidence="8" id="KW-0548">Nucleotidyltransferase</keyword>
<name>A0A2R6NL90_9APHY</name>
<sequence>MARGNFGGGSRGRGRGSSRFSYRGNTSFRGGRGRGRGRGGAPAENQPQREDDGTQLAERFEQVRLQDEIDEKLGFPRVSEGPTKEGWLINMHPTLVKDADWPSGKAAVEFYFIQDDGGMFKCTFQYEPYFYIACKIGMETTIEEWLMKKYEGAICRITRERKEDLQLPNHLLGHRRLYLQLHFRNVSDLLTVRRDIMPLALANSAKLDAVDAYAEVVQATTEAGMSIEMDEEWGTNLDSGNARGNGGRDKDPREGIIDIREYDVPYYLRVAIDNEMRVGLWYAVSFTAGQPAFKLLVERVKRADPVVMAYDIETTKAPLKFPDQAIDQVMMISYMVDGQGFLITNRDIVSEDIEDFEYTPKEGYEGPFIVFNEADEASTIRRFFSHIQEVKPTVMATFNGDFFDFPFLYARAEVHGIDMFLETGFAKDSEDEYKSRTCVHMDAFRWVKRDSYLPQGSQGLKAVTTAKLGYNPIELDPELMTPYAMEQPQILAQYSVSDAVATYYLYMKYVHPFIFSLCNIIPLKPDEVLRKGSGTLCETLLMVEAYRGEIIMPNRHEEEHGNMYEGHLLASETYVGGHVEALEAGVFRSDIPTHFKIEPSAVQKLIDQLDAALTFCIVEESKSSMESVTNYDEVKADIQAALEQMRDNPLRMDGPLIYHLDVAAMYPNIMLSNRLQPDSVVDESVCAVCDYNRPGKTCDRRMTWAWRGEFFPARRDEFNMIKHALNQETFPPKRPGGPQRKFVDLTDAEQTALLHKRLGDYSRKVYKKVKDTKVENRESIICQRENPFYIDTVRRFRDRRYEYKGLHKTWKKNLDTVVTEQRSIAEVDEAKKMIVLYDSLQLAHKCILNSFYGYVMRKGARWHSMEMAGITCLTGATIIQMARQLVEQIGRPLELDTDGIWCMLPGIFPENFKFKLTNGKAIGFSYPCTMLNHLVYAQFTNHQYHDFDLDTGDYKIHSENSIFFELDGPYRAMTLPSSKEEDKLLKKRYAVFNDDGSLAELKGFEVKRRGELQLIKIFQSQIFEKFLLGTTTEECYAAVAQIADRWLDVLFSKADTLSDEELVELIAENRSMSKTLAEYGGQKSTSISTAKRLAEFLGDQMVKDKGLACKFIISSKPKGAPVTERAVPIAIFSTEESVKRTYLRKWLKDNGLTNFELRSILDWDYYIERLGSVIQKLITIPAAMQKVANPVPRIRHPDWLHRRVAAQDDKFRQHKVTDFFGKTSVEELAVQRTSMDLEDLEGTTDLQTKPRFAVVTRKRARKETPDPMEELPKKTPGHDVNYSAWLQGARLRWRRRHQAVLNPEVMPDIFRGGRTRTSNRWDVVQIRPTRTPGKFLLWISSDTGLVSVPLRIPREFYLHLRTAPKPGHFKTGLYNLEKVVRSLPRDRPCVNLYRLSVREDIYLEGQEHFIDLTNDPNVDGVFELQMPLIMRAILRLGKTCATDVSGMTLNRAESIGFDLKQLERVGSSSSRNKYLDGGRAGQYAFLYHACASNAPVHVFALFLPSGPVRLHIVDPATRRQPIPHLRELYDDLLNKKLQSIGSNISITYPSTHEFTSTYHANDAKALKAISRELGLLENQSLMVVISSMKEQAYFDALVPKLTKFPVLSMPKAKAPHSLDIFPWQPAVAEKMIRRYLTLGSWLDRTVALADYFDIPVGHIEGDQPLLLADVDFARRLSSQDVILWWSPGDRPDLGGVEDDQRPSEDLPKTEFMSPGCYSNVCLEVTVRNLAVDAVLHSVIVNELEGSGGATAFDSSRTLDQYAGDDAQRDLTLGESCVSPLTFNILRGMVKTWLLDKIQGNFESPAAVAIDHFWRWISSNASNLYEPSLHRFVHGLMRKTFIQMLAEFKRLGSHVVYADLSRILLVTSKPPGTAHAYATYITTAVTSHELFQHVYLNTERYYDFLIFMDPANIAGVVCEDPLAMNPPEALTIEMRWNIESFLPPAMQEDFRKVIRFFLVESFRVHQKGGAASRAPLRVIHNSAPDATQRDAGKVKELEASREFISRRLTRKMLKVVGSIQERHRNAMMDEEALNGWEFPVLPGSHLHMTNPLLEFVKFSCAAFALSKDHQIEVGLLKRNLLELVGIREFASEAIFQNPCEPLKLSNVPCRHCDGLRDFDFCRDPELLPNNREINARWACSNCGGEYDRTLIEFSLVGMVYELERRFVQQDLRCGKCKQIQSDNVSRHCQCSGPYQLTIGKADFRRRLRTIVNVSIVHNLGRLKLRPLASSDYKRGHLSILSVLTVVTDPGEDAWIAQFNAQREAVRTYYSIVIIDKPTDRIVAVGTVFIERKFLRGLGSVGHIEDIAVDAKQQGKKLGLRIIHALTAISENSGCYKTILNCSDKNIPFYQKCGFEQKENEMGSALNIQSLQIPIMVKLQ</sequence>
<dbReference type="SUPFAM" id="SSF55729">
    <property type="entry name" value="Acyl-CoA N-acyltransferases (Nat)"/>
    <property type="match status" value="1"/>
</dbReference>
<proteinExistence type="inferred from homology"/>
<keyword evidence="12" id="KW-0862">Zinc</keyword>
<comment type="subcellular location">
    <subcellularLocation>
        <location evidence="2">Nucleus</location>
    </subcellularLocation>
</comment>
<dbReference type="SMART" id="SM00486">
    <property type="entry name" value="POLBc"/>
    <property type="match status" value="1"/>
</dbReference>
<keyword evidence="14" id="KW-0408">Iron</keyword>
<dbReference type="FunFam" id="3.90.1600.10:FF:000006">
    <property type="entry name" value="DNA polymerase epsilon catalytic subunit"/>
    <property type="match status" value="1"/>
</dbReference>
<evidence type="ECO:0000256" key="21">
    <source>
        <dbReference type="ARBA" id="ARBA00065544"/>
    </source>
</evidence>
<dbReference type="EC" id="2.7.7.7" evidence="4"/>
<dbReference type="SUPFAM" id="SSF53098">
    <property type="entry name" value="Ribonuclease H-like"/>
    <property type="match status" value="1"/>
</dbReference>
<dbReference type="CDD" id="cd05535">
    <property type="entry name" value="POLBc_epsilon"/>
    <property type="match status" value="1"/>
</dbReference>
<dbReference type="GO" id="GO:0006287">
    <property type="term" value="P:base-excision repair, gap-filling"/>
    <property type="evidence" value="ECO:0007669"/>
    <property type="project" value="TreeGrafter"/>
</dbReference>
<evidence type="ECO:0000256" key="16">
    <source>
        <dbReference type="ARBA" id="ARBA00023125"/>
    </source>
</evidence>
<keyword evidence="6" id="KW-0004">4Fe-4S</keyword>
<keyword evidence="10" id="KW-0479">Metal-binding</keyword>
<evidence type="ECO:0000256" key="20">
    <source>
        <dbReference type="ARBA" id="ARBA00057054"/>
    </source>
</evidence>
<reference evidence="24 25" key="1">
    <citation type="submission" date="2018-02" db="EMBL/GenBank/DDBJ databases">
        <title>Genome sequence of the basidiomycete white-rot fungus Phlebia centrifuga.</title>
        <authorList>
            <person name="Granchi Z."/>
            <person name="Peng M."/>
            <person name="de Vries R.P."/>
            <person name="Hilden K."/>
            <person name="Makela M.R."/>
            <person name="Grigoriev I."/>
            <person name="Riley R."/>
        </authorList>
    </citation>
    <scope>NUCLEOTIDE SEQUENCE [LARGE SCALE GENOMIC DNA]</scope>
    <source>
        <strain evidence="24 25">FBCC195</strain>
    </source>
</reference>
<evidence type="ECO:0000256" key="3">
    <source>
        <dbReference type="ARBA" id="ARBA00005755"/>
    </source>
</evidence>
<dbReference type="PANTHER" id="PTHR10670">
    <property type="entry name" value="DNA POLYMERASE EPSILON CATALYTIC SUBUNIT A"/>
    <property type="match status" value="1"/>
</dbReference>
<keyword evidence="11" id="KW-0863">Zinc-finger</keyword>
<evidence type="ECO:0000256" key="12">
    <source>
        <dbReference type="ARBA" id="ARBA00022833"/>
    </source>
</evidence>